<dbReference type="RefSeq" id="WP_020862458.1">
    <property type="nucleotide sequence ID" value="NZ_CP012387.1"/>
</dbReference>
<evidence type="ECO:0000313" key="3">
    <source>
        <dbReference type="Proteomes" id="UP000290347"/>
    </source>
</evidence>
<organism evidence="2 3">
    <name type="scientific">Mycoplasma mycoides subsp. capri</name>
    <dbReference type="NCBI Taxonomy" id="40477"/>
    <lineage>
        <taxon>Bacteria</taxon>
        <taxon>Bacillati</taxon>
        <taxon>Mycoplasmatota</taxon>
        <taxon>Mollicutes</taxon>
        <taxon>Mycoplasmataceae</taxon>
        <taxon>Mycoplasma</taxon>
    </lineage>
</organism>
<accession>A0AB38GG52</accession>
<gene>
    <name evidence="2" type="ORF">MMC68T_00056</name>
</gene>
<keyword evidence="1" id="KW-1133">Transmembrane helix</keyword>
<dbReference type="AlphaFoldDB" id="A0AB38GG52"/>
<evidence type="ECO:0000256" key="1">
    <source>
        <dbReference type="SAM" id="Phobius"/>
    </source>
</evidence>
<dbReference type="EMBL" id="LS483515">
    <property type="protein sequence ID" value="SRX71049.1"/>
    <property type="molecule type" value="Genomic_DNA"/>
</dbReference>
<feature type="transmembrane region" description="Helical" evidence="1">
    <location>
        <begin position="64"/>
        <end position="87"/>
    </location>
</feature>
<proteinExistence type="predicted"/>
<name>A0AB38GG52_MYCMC</name>
<keyword evidence="1" id="KW-0812">Transmembrane</keyword>
<evidence type="ECO:0008006" key="4">
    <source>
        <dbReference type="Google" id="ProtNLM"/>
    </source>
</evidence>
<keyword evidence="1" id="KW-0472">Membrane</keyword>
<reference evidence="2 3" key="1">
    <citation type="submission" date="2018-05" db="EMBL/GenBank/DDBJ databases">
        <authorList>
            <person name="Falquet L."/>
            <person name="Falquet L."/>
        </authorList>
    </citation>
    <scope>NUCLEOTIDE SEQUENCE [LARGE SCALE GENOMIC DNA]</scope>
    <source>
        <strain evidence="2 3">GM12</strain>
    </source>
</reference>
<protein>
    <recommendedName>
        <fullName evidence="4">RDD family protein</fullName>
    </recommendedName>
</protein>
<feature type="transmembrane region" description="Helical" evidence="1">
    <location>
        <begin position="18"/>
        <end position="36"/>
    </location>
</feature>
<dbReference type="Proteomes" id="UP000290347">
    <property type="component" value="Chromosome"/>
</dbReference>
<sequence length="106" mass="12468">MKIAGFWRRVFRSLIDSLALVFTLGIYLIIFIILYIKGSPSWGMRATGTKYSSNKMFKLALWRLLFWLLRFLTLGILLFIDLFRIILKKGTFAEKKADNFIIINQK</sequence>
<evidence type="ECO:0000313" key="2">
    <source>
        <dbReference type="EMBL" id="SRX71049.1"/>
    </source>
</evidence>